<name>A0ACC1LQR4_9FUNG</name>
<organism evidence="1 2">
    <name type="scientific">Coemansia furcata</name>
    <dbReference type="NCBI Taxonomy" id="417177"/>
    <lineage>
        <taxon>Eukaryota</taxon>
        <taxon>Fungi</taxon>
        <taxon>Fungi incertae sedis</taxon>
        <taxon>Zoopagomycota</taxon>
        <taxon>Kickxellomycotina</taxon>
        <taxon>Kickxellomycetes</taxon>
        <taxon>Kickxellales</taxon>
        <taxon>Kickxellaceae</taxon>
        <taxon>Coemansia</taxon>
    </lineage>
</organism>
<accession>A0ACC1LQR4</accession>
<gene>
    <name evidence="1" type="ORF">H4S07_000992</name>
</gene>
<dbReference type="Proteomes" id="UP001140096">
    <property type="component" value="Unassembled WGS sequence"/>
</dbReference>
<reference evidence="1" key="1">
    <citation type="submission" date="2022-07" db="EMBL/GenBank/DDBJ databases">
        <title>Phylogenomic reconstructions and comparative analyses of Kickxellomycotina fungi.</title>
        <authorList>
            <person name="Reynolds N.K."/>
            <person name="Stajich J.E."/>
            <person name="Barry K."/>
            <person name="Grigoriev I.V."/>
            <person name="Crous P."/>
            <person name="Smith M.E."/>
        </authorList>
    </citation>
    <scope>NUCLEOTIDE SEQUENCE</scope>
    <source>
        <strain evidence="1">CBS 102833</strain>
    </source>
</reference>
<dbReference type="EMBL" id="JANBUP010000120">
    <property type="protein sequence ID" value="KAJ2813009.1"/>
    <property type="molecule type" value="Genomic_DNA"/>
</dbReference>
<protein>
    <submittedName>
        <fullName evidence="1">Uncharacterized protein</fullName>
    </submittedName>
</protein>
<evidence type="ECO:0000313" key="2">
    <source>
        <dbReference type="Proteomes" id="UP001140096"/>
    </source>
</evidence>
<comment type="caution">
    <text evidence="1">The sequence shown here is derived from an EMBL/GenBank/DDBJ whole genome shotgun (WGS) entry which is preliminary data.</text>
</comment>
<keyword evidence="2" id="KW-1185">Reference proteome</keyword>
<proteinExistence type="predicted"/>
<evidence type="ECO:0000313" key="1">
    <source>
        <dbReference type="EMBL" id="KAJ2813009.1"/>
    </source>
</evidence>
<sequence length="229" mass="25097">MTDAITRKTRFVDLPIDVQKLLESIEQQKQAQLQIGSAIQANETEHELQQISQRVQRLSQDLQVARMTLGGDRERVDDARAQVSFAVKHAEKGASLVAHATDDQAGVATRHRALAALQGGAAEVPEAVDAYEAVRRMQMASASYNVASDYYWAWLARVEAAAVTLTERLDQLERFAKGADGERVSPRAVADVIGYQNDSFLAIAGRVAALDDDVRRLRKKLGGGVKDNN</sequence>